<dbReference type="EMBL" id="FOXF01000034">
    <property type="protein sequence ID" value="SFP53864.1"/>
    <property type="molecule type" value="Genomic_DNA"/>
</dbReference>
<protein>
    <submittedName>
        <fullName evidence="3">Plasmid transfer operon protein</fullName>
    </submittedName>
</protein>
<feature type="chain" id="PRO_5024975510" evidence="2">
    <location>
        <begin position="23"/>
        <end position="322"/>
    </location>
</feature>
<dbReference type="Gene3D" id="3.40.30.10">
    <property type="entry name" value="Glutaredoxin"/>
    <property type="match status" value="1"/>
</dbReference>
<reference evidence="3 4" key="1">
    <citation type="submission" date="2016-10" db="EMBL/GenBank/DDBJ databases">
        <authorList>
            <person name="Varghese N."/>
            <person name="Submissions S."/>
        </authorList>
    </citation>
    <scope>NUCLEOTIDE SEQUENCE [LARGE SCALE GENOMIC DNA]</scope>
    <source>
        <strain evidence="3 4">DSM 1361</strain>
    </source>
</reference>
<organism evidence="3 4">
    <name type="scientific">Ruminobacter amylophilus</name>
    <dbReference type="NCBI Taxonomy" id="867"/>
    <lineage>
        <taxon>Bacteria</taxon>
        <taxon>Pseudomonadati</taxon>
        <taxon>Pseudomonadota</taxon>
        <taxon>Gammaproteobacteria</taxon>
        <taxon>Aeromonadales</taxon>
        <taxon>Succinivibrionaceae</taxon>
        <taxon>Ruminobacter</taxon>
    </lineage>
</organism>
<evidence type="ECO:0000313" key="3">
    <source>
        <dbReference type="EMBL" id="SFP53864.1"/>
    </source>
</evidence>
<evidence type="ECO:0000256" key="1">
    <source>
        <dbReference type="SAM" id="MobiDB-lite"/>
    </source>
</evidence>
<proteinExistence type="predicted"/>
<dbReference type="InterPro" id="IPR036249">
    <property type="entry name" value="Thioredoxin-like_sf"/>
</dbReference>
<keyword evidence="2" id="KW-0732">Signal</keyword>
<dbReference type="SUPFAM" id="SSF52833">
    <property type="entry name" value="Thioredoxin-like"/>
    <property type="match status" value="1"/>
</dbReference>
<feature type="region of interest" description="Disordered" evidence="1">
    <location>
        <begin position="42"/>
        <end position="95"/>
    </location>
</feature>
<accession>A0A662ZJW1</accession>
<feature type="compositionally biased region" description="Polar residues" evidence="1">
    <location>
        <begin position="68"/>
        <end position="83"/>
    </location>
</feature>
<feature type="signal peptide" evidence="2">
    <location>
        <begin position="1"/>
        <end position="22"/>
    </location>
</feature>
<dbReference type="Proteomes" id="UP000243745">
    <property type="component" value="Unassembled WGS sequence"/>
</dbReference>
<keyword evidence="4" id="KW-1185">Reference proteome</keyword>
<sequence>MRFRTLSVNLSLLLFIGGTAISDVRAAGNSFLEESERGWFWYKDPTEPSDEDYSMSPENSADGDMNREASSGGISPQPSAVSRNSEDVPEQKSGADVLSAIMREKGYAELGEDNIDDVISALPRSADGYIGSSSLGVILPKTLEIAVDHPTSVNVERYFQLQRMTMNKSENFAAAARSIVIESPELDEMGAVVKSLKQRETEERMQKESMDETLHELSGTLTLVYVYNGSCPFCRQGVTEINSLADSGFTVVGISLDGIILEDLHAVRNIHAPSIASLYGIKSVPVLLGFYRNDEAKDPVVIMSNGLLSLSEIRKRMVSLKK</sequence>
<evidence type="ECO:0000256" key="2">
    <source>
        <dbReference type="SAM" id="SignalP"/>
    </source>
</evidence>
<name>A0A662ZJW1_9GAMM</name>
<dbReference type="AlphaFoldDB" id="A0A662ZJW1"/>
<gene>
    <name evidence="3" type="ORF">SAMN02910344_01663</name>
</gene>
<dbReference type="InterPro" id="IPR039555">
    <property type="entry name" value="TraF/TrbB"/>
</dbReference>
<dbReference type="Pfam" id="PF13728">
    <property type="entry name" value="TraF"/>
    <property type="match status" value="1"/>
</dbReference>
<evidence type="ECO:0000313" key="4">
    <source>
        <dbReference type="Proteomes" id="UP000243745"/>
    </source>
</evidence>